<dbReference type="Proteomes" id="UP000293360">
    <property type="component" value="Unassembled WGS sequence"/>
</dbReference>
<dbReference type="InterPro" id="IPR010730">
    <property type="entry name" value="HET"/>
</dbReference>
<comment type="caution">
    <text evidence="3">The sequence shown here is derived from an EMBL/GenBank/DDBJ whole genome shotgun (WGS) entry which is preliminary data.</text>
</comment>
<reference evidence="3 4" key="1">
    <citation type="submission" date="2018-06" db="EMBL/GenBank/DDBJ databases">
        <title>Complete Genomes of Monosporascus.</title>
        <authorList>
            <person name="Robinson A.J."/>
            <person name="Natvig D.O."/>
        </authorList>
    </citation>
    <scope>NUCLEOTIDE SEQUENCE [LARGE SCALE GENOMIC DNA]</scope>
    <source>
        <strain evidence="3 4">CBS 110550</strain>
    </source>
</reference>
<feature type="domain" description="Heterokaryon incompatibility" evidence="2">
    <location>
        <begin position="47"/>
        <end position="196"/>
    </location>
</feature>
<dbReference type="AlphaFoldDB" id="A0A4Q4TL33"/>
<gene>
    <name evidence="3" type="ORF">DL764_002679</name>
</gene>
<proteinExistence type="predicted"/>
<dbReference type="Pfam" id="PF06985">
    <property type="entry name" value="HET"/>
    <property type="match status" value="1"/>
</dbReference>
<dbReference type="OrthoDB" id="3477286at2759"/>
<protein>
    <recommendedName>
        <fullName evidence="2">Heterokaryon incompatibility domain-containing protein</fullName>
    </recommendedName>
</protein>
<dbReference type="PANTHER" id="PTHR24148">
    <property type="entry name" value="ANKYRIN REPEAT DOMAIN-CONTAINING PROTEIN 39 HOMOLOG-RELATED"/>
    <property type="match status" value="1"/>
</dbReference>
<dbReference type="Pfam" id="PF26639">
    <property type="entry name" value="Het-6_barrel"/>
    <property type="match status" value="1"/>
</dbReference>
<evidence type="ECO:0000313" key="4">
    <source>
        <dbReference type="Proteomes" id="UP000293360"/>
    </source>
</evidence>
<evidence type="ECO:0000256" key="1">
    <source>
        <dbReference type="SAM" id="MobiDB-lite"/>
    </source>
</evidence>
<evidence type="ECO:0000313" key="3">
    <source>
        <dbReference type="EMBL" id="RYP07132.1"/>
    </source>
</evidence>
<name>A0A4Q4TL33_9PEZI</name>
<dbReference type="EMBL" id="QJNU01000104">
    <property type="protein sequence ID" value="RYP07132.1"/>
    <property type="molecule type" value="Genomic_DNA"/>
</dbReference>
<keyword evidence="4" id="KW-1185">Reference proteome</keyword>
<feature type="region of interest" description="Disordered" evidence="1">
    <location>
        <begin position="403"/>
        <end position="422"/>
    </location>
</feature>
<accession>A0A4Q4TL33</accession>
<dbReference type="STRING" id="155417.A0A4Q4TL33"/>
<dbReference type="InterPro" id="IPR052895">
    <property type="entry name" value="HetReg/Transcr_Mod"/>
</dbReference>
<organism evidence="3 4">
    <name type="scientific">Monosporascus ibericus</name>
    <dbReference type="NCBI Taxonomy" id="155417"/>
    <lineage>
        <taxon>Eukaryota</taxon>
        <taxon>Fungi</taxon>
        <taxon>Dikarya</taxon>
        <taxon>Ascomycota</taxon>
        <taxon>Pezizomycotina</taxon>
        <taxon>Sordariomycetes</taxon>
        <taxon>Xylariomycetidae</taxon>
        <taxon>Xylariales</taxon>
        <taxon>Xylariales incertae sedis</taxon>
        <taxon>Monosporascus</taxon>
    </lineage>
</organism>
<evidence type="ECO:0000259" key="2">
    <source>
        <dbReference type="Pfam" id="PF06985"/>
    </source>
</evidence>
<sequence length="645" mass="70416">MSGNSFRYLPLDPERRKIRILTLQPGAFEEPLRCSISTTDLDTGSLYNALSYVWGDPLGSNTPGNTVLLDGHPFPVTTNLLTALRHLRPPAGAGASALWVDAICINQQDLDERRHQVTMMRDIYASAERVIIWLGEEDDETDMFDFLPLLATQSQHQGIDAKRDQHLVDLVRRRTGFFSGLADRRPWFSRVWIIQELAMARQDPLVVCGRKSVSWSTLMKAWSFVARAMFTEIGMVRQKGQQGGSQKLPGGDLTKENPEDAGGGDIEVLGKIKIDVLDDLYTTVRSQGGESLRKLLIISGSSDATDPRDRIYALLGLLKPGSLGAESKDAITVEYRKPTSEVYTDAMAYIFAQGDGPYFLSGVFLPGISAPAPHVHGLPPTTRQPDLPSWVPDFSRQVAGKATQPKGDRFHPPAGAGASGAGAGCKNGKRLGDGRTLQIEGLFVDTIEQVVPLGTTLDAYIAQLPELESLASAAKQRPCQLGPSVTPLVEGFKSKEPLWRALIANKRFLSGYDPAPSSYEATYLSLLSRRTEQLESNHETGRPQPSDYEQCLWANVGKQSFFTTGSGFVGTCVPDSRRGDIIAILFGSPVPFVLRPAAESIHVAGSDRPIHLLVGASYVSGIMDGEMVDELYCEDLMDSTTFFIG</sequence>
<feature type="region of interest" description="Disordered" evidence="1">
    <location>
        <begin position="240"/>
        <end position="264"/>
    </location>
</feature>
<dbReference type="PANTHER" id="PTHR24148:SF73">
    <property type="entry name" value="HET DOMAIN PROTEIN (AFU_ORTHOLOGUE AFUA_8G01020)"/>
    <property type="match status" value="1"/>
</dbReference>